<dbReference type="AlphaFoldDB" id="A0A517QMA4"/>
<protein>
    <recommendedName>
        <fullName evidence="4">Outer membrane efflux protein</fullName>
    </recommendedName>
</protein>
<reference evidence="2 3" key="1">
    <citation type="submission" date="2019-02" db="EMBL/GenBank/DDBJ databases">
        <title>Deep-cultivation of Planctomycetes and their phenomic and genomic characterization uncovers novel biology.</title>
        <authorList>
            <person name="Wiegand S."/>
            <person name="Jogler M."/>
            <person name="Boedeker C."/>
            <person name="Pinto D."/>
            <person name="Vollmers J."/>
            <person name="Rivas-Marin E."/>
            <person name="Kohn T."/>
            <person name="Peeters S.H."/>
            <person name="Heuer A."/>
            <person name="Rast P."/>
            <person name="Oberbeckmann S."/>
            <person name="Bunk B."/>
            <person name="Jeske O."/>
            <person name="Meyerdierks A."/>
            <person name="Storesund J.E."/>
            <person name="Kallscheuer N."/>
            <person name="Luecker S."/>
            <person name="Lage O.M."/>
            <person name="Pohl T."/>
            <person name="Merkel B.J."/>
            <person name="Hornburger P."/>
            <person name="Mueller R.-W."/>
            <person name="Bruemmer F."/>
            <person name="Labrenz M."/>
            <person name="Spormann A.M."/>
            <person name="Op den Camp H."/>
            <person name="Overmann J."/>
            <person name="Amann R."/>
            <person name="Jetten M.S.M."/>
            <person name="Mascher T."/>
            <person name="Medema M.H."/>
            <person name="Devos D.P."/>
            <person name="Kaster A.-K."/>
            <person name="Ovreas L."/>
            <person name="Rohde M."/>
            <person name="Galperin M.Y."/>
            <person name="Jogler C."/>
        </authorList>
    </citation>
    <scope>NUCLEOTIDE SEQUENCE [LARGE SCALE GENOMIC DNA]</scope>
    <source>
        <strain evidence="2 3">Mal48</strain>
    </source>
</reference>
<proteinExistence type="predicted"/>
<evidence type="ECO:0000256" key="1">
    <source>
        <dbReference type="SAM" id="SignalP"/>
    </source>
</evidence>
<keyword evidence="3" id="KW-1185">Reference proteome</keyword>
<feature type="signal peptide" evidence="1">
    <location>
        <begin position="1"/>
        <end position="18"/>
    </location>
</feature>
<dbReference type="EMBL" id="CP036267">
    <property type="protein sequence ID" value="QDT32753.1"/>
    <property type="molecule type" value="Genomic_DNA"/>
</dbReference>
<evidence type="ECO:0000313" key="3">
    <source>
        <dbReference type="Proteomes" id="UP000315724"/>
    </source>
</evidence>
<name>A0A517QMA4_9PLAN</name>
<gene>
    <name evidence="2" type="ORF">Mal48_20000</name>
</gene>
<feature type="chain" id="PRO_5022003726" description="Outer membrane efflux protein" evidence="1">
    <location>
        <begin position="19"/>
        <end position="361"/>
    </location>
</feature>
<sequence precursor="true">MHRSSLAICLCCSAMVLALPIEGFSQKKVEKPKDYNPSEKKIPSNLPTALQAKRMYGQSPQQLESASRSAFLRSLMPLEDHLRYMAMARDARLSGSDLTQKQKIEAWGQYREQIAEIVPKIQQFNQPGATGWASELAWAKYAITRADQRIAELADNPVQLASARSEAQQASQQLLSQTEFDYALGMSTLSDLTYAKDRYLASNDADRDRRLGQLAGVKAMQEAWNRRGAGIGRADKILETEVAQNLLRFQETLKSGEPKEIAAQMASLDRVSRQHFQTSVEYFKNGTAPLHQLTNSILLRQRLQQLQREAPELANKDSKRAFQEDWNTLQQAAASKTDRRGRIQADLLAIDLLSVSVNSDK</sequence>
<accession>A0A517QMA4</accession>
<dbReference type="KEGG" id="tpol:Mal48_20000"/>
<evidence type="ECO:0008006" key="4">
    <source>
        <dbReference type="Google" id="ProtNLM"/>
    </source>
</evidence>
<organism evidence="2 3">
    <name type="scientific">Thalassoglobus polymorphus</name>
    <dbReference type="NCBI Taxonomy" id="2527994"/>
    <lineage>
        <taxon>Bacteria</taxon>
        <taxon>Pseudomonadati</taxon>
        <taxon>Planctomycetota</taxon>
        <taxon>Planctomycetia</taxon>
        <taxon>Planctomycetales</taxon>
        <taxon>Planctomycetaceae</taxon>
        <taxon>Thalassoglobus</taxon>
    </lineage>
</organism>
<dbReference type="OrthoDB" id="239422at2"/>
<keyword evidence="1" id="KW-0732">Signal</keyword>
<dbReference type="Proteomes" id="UP000315724">
    <property type="component" value="Chromosome"/>
</dbReference>
<dbReference type="RefSeq" id="WP_145198252.1">
    <property type="nucleotide sequence ID" value="NZ_CP036267.1"/>
</dbReference>
<evidence type="ECO:0000313" key="2">
    <source>
        <dbReference type="EMBL" id="QDT32753.1"/>
    </source>
</evidence>